<accession>A0A146KIE5</accession>
<reference evidence="2" key="1">
    <citation type="submission" date="2015-07" db="EMBL/GenBank/DDBJ databases">
        <title>Adaptation to a free-living lifestyle via gene acquisitions in the diplomonad Trepomonas sp. PC1.</title>
        <authorList>
            <person name="Xu F."/>
            <person name="Jerlstrom-Hultqvist J."/>
            <person name="Kolisko M."/>
            <person name="Simpson A.G.B."/>
            <person name="Roger A.J."/>
            <person name="Svard S.G."/>
            <person name="Andersson J.O."/>
        </authorList>
    </citation>
    <scope>NUCLEOTIDE SEQUENCE</scope>
    <source>
        <strain evidence="2">PC1</strain>
    </source>
</reference>
<feature type="region of interest" description="Disordered" evidence="1">
    <location>
        <begin position="113"/>
        <end position="132"/>
    </location>
</feature>
<gene>
    <name evidence="2" type="ORF">TPC1_10939</name>
</gene>
<sequence>FVQTVGEAISAKQQILELISDERQLETFAEKCDIHKIEKCSQIKQQSPGPASYSPKQSQSQFKYIHDKPRLIQNHCSPPPNKYTITRPNVKPLLKPTKDLKSKEAKEITQQILRKAQQKETPSPGPAQYQNKDSRSYFYYNKPQMFNQSRNVKTEQKPAPNYYSPILERQTKDQKLCKLGHEFKVKSKTPGPGYYKTTQRQINGGKLKLHLLEFDERAKQIKLQQFVEDYDKYLQMSPRK</sequence>
<organism evidence="2">
    <name type="scientific">Trepomonas sp. PC1</name>
    <dbReference type="NCBI Taxonomy" id="1076344"/>
    <lineage>
        <taxon>Eukaryota</taxon>
        <taxon>Metamonada</taxon>
        <taxon>Diplomonadida</taxon>
        <taxon>Hexamitidae</taxon>
        <taxon>Hexamitinae</taxon>
        <taxon>Trepomonas</taxon>
    </lineage>
</organism>
<evidence type="ECO:0000313" key="2">
    <source>
        <dbReference type="EMBL" id="JAP95908.1"/>
    </source>
</evidence>
<feature type="non-terminal residue" evidence="2">
    <location>
        <position position="240"/>
    </location>
</feature>
<dbReference type="AlphaFoldDB" id="A0A146KIE5"/>
<protein>
    <submittedName>
        <fullName evidence="2">H-SHIPPO 1</fullName>
    </submittedName>
</protein>
<name>A0A146KIE5_9EUKA</name>
<dbReference type="InterPro" id="IPR010736">
    <property type="entry name" value="SHIPPO-rpt"/>
</dbReference>
<proteinExistence type="predicted"/>
<dbReference type="Pfam" id="PF07004">
    <property type="entry name" value="SHIPPO-rpt"/>
    <property type="match status" value="2"/>
</dbReference>
<dbReference type="EMBL" id="GDID01000698">
    <property type="protein sequence ID" value="JAP95908.1"/>
    <property type="molecule type" value="Transcribed_RNA"/>
</dbReference>
<evidence type="ECO:0000256" key="1">
    <source>
        <dbReference type="SAM" id="MobiDB-lite"/>
    </source>
</evidence>
<feature type="non-terminal residue" evidence="2">
    <location>
        <position position="1"/>
    </location>
</feature>